<sequence>MPLPLRQAQLTAQQWAFYGVTIGTVVDTNDPQQMGRVRAVCLALNDDPNALITDIPWSTYATPFGGTVQTGTMGRNDNQVAGPVAYGMWGIPKIGSQALIMCLDGNPQTRIWIGCLHTSLATHTMPHGRFSYKTNNKDLPEDETPVGPISTFELNIEPLHTNLRTAFGKAPSGDENFEFQSRGADFQVSGLGLNQADDTTSLVEDDQDEKVSGSLSKTDVKTSRQGYQTSRIAPDQFASITGRNLDNTVTSIVSPGFHALSMDDRQENCRFRIRTTGGHQIIMDDTNERIYISTATGKNWIEMDEKGNIDIFTSGKLSVHAEHDINFTSERSIRMYGKAGIHLKSDQEVRVKAKNDISFKTDAAFRVEAGNNVLVSSAKDVHIKAADDILETTLRGTIHLKGNKLRLEGTTDTHLKGGTNLIMQGGTNASIKSAQIDLNGSAVVAESADKAKDPESKDAFFTNRIPDHEPWARSDTRADNTTEDLSDNDYKSVEVGKKRRITATDGITSETPEITRGKNWRR</sequence>
<feature type="compositionally biased region" description="Basic and acidic residues" evidence="1">
    <location>
        <begin position="447"/>
        <end position="458"/>
    </location>
</feature>
<organism evidence="2">
    <name type="scientific">marine sediment metagenome</name>
    <dbReference type="NCBI Taxonomy" id="412755"/>
    <lineage>
        <taxon>unclassified sequences</taxon>
        <taxon>metagenomes</taxon>
        <taxon>ecological metagenomes</taxon>
    </lineage>
</organism>
<evidence type="ECO:0000256" key="1">
    <source>
        <dbReference type="SAM" id="MobiDB-lite"/>
    </source>
</evidence>
<proteinExistence type="predicted"/>
<feature type="region of interest" description="Disordered" evidence="1">
    <location>
        <begin position="447"/>
        <end position="522"/>
    </location>
</feature>
<name>A0A0F9JJH2_9ZZZZ</name>
<evidence type="ECO:0000313" key="2">
    <source>
        <dbReference type="EMBL" id="KKM70014.1"/>
    </source>
</evidence>
<dbReference type="EMBL" id="LAZR01009896">
    <property type="protein sequence ID" value="KKM70014.1"/>
    <property type="molecule type" value="Genomic_DNA"/>
</dbReference>
<dbReference type="AlphaFoldDB" id="A0A0F9JJH2"/>
<reference evidence="2" key="1">
    <citation type="journal article" date="2015" name="Nature">
        <title>Complex archaea that bridge the gap between prokaryotes and eukaryotes.</title>
        <authorList>
            <person name="Spang A."/>
            <person name="Saw J.H."/>
            <person name="Jorgensen S.L."/>
            <person name="Zaremba-Niedzwiedzka K."/>
            <person name="Martijn J."/>
            <person name="Lind A.E."/>
            <person name="van Eijk R."/>
            <person name="Schleper C."/>
            <person name="Guy L."/>
            <person name="Ettema T.J."/>
        </authorList>
    </citation>
    <scope>NUCLEOTIDE SEQUENCE</scope>
</reference>
<feature type="compositionally biased region" description="Polar residues" evidence="1">
    <location>
        <begin position="213"/>
        <end position="228"/>
    </location>
</feature>
<accession>A0A0F9JJH2</accession>
<protein>
    <submittedName>
        <fullName evidence="2">Uncharacterized protein</fullName>
    </submittedName>
</protein>
<dbReference type="SUPFAM" id="SSF69255">
    <property type="entry name" value="gp5 N-terminal domain-like"/>
    <property type="match status" value="1"/>
</dbReference>
<feature type="compositionally biased region" description="Basic and acidic residues" evidence="1">
    <location>
        <begin position="465"/>
        <end position="480"/>
    </location>
</feature>
<comment type="caution">
    <text evidence="2">The sequence shown here is derived from an EMBL/GenBank/DDBJ whole genome shotgun (WGS) entry which is preliminary data.</text>
</comment>
<feature type="region of interest" description="Disordered" evidence="1">
    <location>
        <begin position="202"/>
        <end position="228"/>
    </location>
</feature>
<gene>
    <name evidence="2" type="ORF">LCGC14_1445000</name>
</gene>